<keyword evidence="2" id="KW-1185">Reference proteome</keyword>
<comment type="caution">
    <text evidence="1">The sequence shown here is derived from an EMBL/GenBank/DDBJ whole genome shotgun (WGS) entry which is preliminary data.</text>
</comment>
<accession>A0A8J3ZNQ9</accession>
<dbReference type="InterPro" id="IPR025447">
    <property type="entry name" value="DUF4192"/>
</dbReference>
<name>A0A8J3ZNQ9_9ACTN</name>
<dbReference type="AlphaFoldDB" id="A0A8J3ZNQ9"/>
<reference evidence="1" key="1">
    <citation type="submission" date="2021-01" db="EMBL/GenBank/DDBJ databases">
        <title>Whole genome shotgun sequence of Virgisporangium aurantiacum NBRC 16421.</title>
        <authorList>
            <person name="Komaki H."/>
            <person name="Tamura T."/>
        </authorList>
    </citation>
    <scope>NUCLEOTIDE SEQUENCE</scope>
    <source>
        <strain evidence="1">NBRC 16421</strain>
    </source>
</reference>
<evidence type="ECO:0000313" key="2">
    <source>
        <dbReference type="Proteomes" id="UP000612585"/>
    </source>
</evidence>
<dbReference type="EMBL" id="BOPG01000137">
    <property type="protein sequence ID" value="GIJ64911.1"/>
    <property type="molecule type" value="Genomic_DNA"/>
</dbReference>
<proteinExistence type="predicted"/>
<protein>
    <recommendedName>
        <fullName evidence="3">DUF4192 domain-containing protein</fullName>
    </recommendedName>
</protein>
<evidence type="ECO:0000313" key="1">
    <source>
        <dbReference type="EMBL" id="GIJ64911.1"/>
    </source>
</evidence>
<dbReference type="RefSeq" id="WP_204014724.1">
    <property type="nucleotide sequence ID" value="NZ_BOPG01000137.1"/>
</dbReference>
<dbReference type="Proteomes" id="UP000612585">
    <property type="component" value="Unassembled WGS sequence"/>
</dbReference>
<organism evidence="1 2">
    <name type="scientific">Virgisporangium aurantiacum</name>
    <dbReference type="NCBI Taxonomy" id="175570"/>
    <lineage>
        <taxon>Bacteria</taxon>
        <taxon>Bacillati</taxon>
        <taxon>Actinomycetota</taxon>
        <taxon>Actinomycetes</taxon>
        <taxon>Micromonosporales</taxon>
        <taxon>Micromonosporaceae</taxon>
        <taxon>Virgisporangium</taxon>
    </lineage>
</organism>
<evidence type="ECO:0008006" key="3">
    <source>
        <dbReference type="Google" id="ProtNLM"/>
    </source>
</evidence>
<sequence>MSDPAEVTITGPIDLIAIVPHLLGYEPGSGDVVVIGMRDDTLIMTACTNFRGIRTRQEHDAVVGVVGKPVSHTNIDTAAIVGYGGPEHVGAGIDSLRDFLSTRGIRIVDAMRVFEKRLYPHLPAGGGTTPTGAAAGIPFDTATTTVTAAMVLNGSVTEPNRAALADQFLPVTGAERADMHAATLRARHRLQHLTAGIADPAATIAEAGRAAAAMIYEHHRSGDRPTDDEAAWLIVLLTDTAVRDHVWRQTHGHHGHLTLWTDLTRRAEPDLVAAPATLLAFTAWQMGNGPVAAIALQRALNTDPAYRMARLLQLVLFTGMPPTAVGGRFLTEDPLAAKRPVAG</sequence>
<gene>
    <name evidence="1" type="ORF">Vau01_124270</name>
</gene>
<dbReference type="Pfam" id="PF13830">
    <property type="entry name" value="DUF4192"/>
    <property type="match status" value="1"/>
</dbReference>